<name>A0A3M6TWQ0_POCDA</name>
<evidence type="ECO:0000313" key="2">
    <source>
        <dbReference type="EMBL" id="RMX45853.1"/>
    </source>
</evidence>
<protein>
    <submittedName>
        <fullName evidence="2">Uncharacterized protein</fullName>
    </submittedName>
</protein>
<evidence type="ECO:0000313" key="3">
    <source>
        <dbReference type="Proteomes" id="UP000275408"/>
    </source>
</evidence>
<sequence>MDELPASRFVDAAEEDPYWIYPFIVIKCAFSMLTGSSTENLMQVLHVKSMLASFAQGFSKSNRATVKQAMRKAHHVNYTFVWKRTLQQLNHEFQVLDKLDEVLNPLKSSSLKKAKCALKEGLVGLQSTNIYLTSSDDEKKMFQAERRAERKVVKDKHRRQQQASSS</sequence>
<dbReference type="AlphaFoldDB" id="A0A3M6TWQ0"/>
<feature type="region of interest" description="Disordered" evidence="1">
    <location>
        <begin position="144"/>
        <end position="166"/>
    </location>
</feature>
<gene>
    <name evidence="2" type="ORF">pdam_00024367</name>
</gene>
<reference evidence="2 3" key="1">
    <citation type="journal article" date="2018" name="Sci. Rep.">
        <title>Comparative analysis of the Pocillopora damicornis genome highlights role of immune system in coral evolution.</title>
        <authorList>
            <person name="Cunning R."/>
            <person name="Bay R.A."/>
            <person name="Gillette P."/>
            <person name="Baker A.C."/>
            <person name="Traylor-Knowles N."/>
        </authorList>
    </citation>
    <scope>NUCLEOTIDE SEQUENCE [LARGE SCALE GENOMIC DNA]</scope>
    <source>
        <strain evidence="2">RSMAS</strain>
        <tissue evidence="2">Whole animal</tissue>
    </source>
</reference>
<keyword evidence="3" id="KW-1185">Reference proteome</keyword>
<dbReference type="EMBL" id="RCHS01002760">
    <property type="protein sequence ID" value="RMX45853.1"/>
    <property type="molecule type" value="Genomic_DNA"/>
</dbReference>
<evidence type="ECO:0000256" key="1">
    <source>
        <dbReference type="SAM" id="MobiDB-lite"/>
    </source>
</evidence>
<comment type="caution">
    <text evidence="2">The sequence shown here is derived from an EMBL/GenBank/DDBJ whole genome shotgun (WGS) entry which is preliminary data.</text>
</comment>
<dbReference type="Proteomes" id="UP000275408">
    <property type="component" value="Unassembled WGS sequence"/>
</dbReference>
<proteinExistence type="predicted"/>
<organism evidence="2 3">
    <name type="scientific">Pocillopora damicornis</name>
    <name type="common">Cauliflower coral</name>
    <name type="synonym">Millepora damicornis</name>
    <dbReference type="NCBI Taxonomy" id="46731"/>
    <lineage>
        <taxon>Eukaryota</taxon>
        <taxon>Metazoa</taxon>
        <taxon>Cnidaria</taxon>
        <taxon>Anthozoa</taxon>
        <taxon>Hexacorallia</taxon>
        <taxon>Scleractinia</taxon>
        <taxon>Astrocoeniina</taxon>
        <taxon>Pocilloporidae</taxon>
        <taxon>Pocillopora</taxon>
    </lineage>
</organism>
<accession>A0A3M6TWQ0</accession>